<dbReference type="Proteomes" id="UP000533639">
    <property type="component" value="Unassembled WGS sequence"/>
</dbReference>
<name>A0A9N8J5D2_9FLAO</name>
<evidence type="ECO:0000313" key="2">
    <source>
        <dbReference type="EMBL" id="CAC9975522.1"/>
    </source>
</evidence>
<sequence length="291" mass="35066">MDFKTKRFFIIGEEWVYYKIYCGSYSADRILINEIVIIADVLFEKKLIDEWFFIRYKDPNNHLRIRFHLTNLDAFQEVIKFINLYLAKLIKDQVVNDFFLANYKREIERYGGSTIVEAEKLFYHNSKKVVELISCTTPEYDEIARIFSSLQMIKDLLKYFEIPIDICLEFVQHVSMKFKSEHNVKKENTNNLSRVYLKYKTDILSFLDNEQDPEYLDGLSEIIKINHEEIKTIKTILSKSDQNQNINSLDLITSFIHMNINRTFRSKQKEYELLCYDFMSRYYKYVIHKKQ</sequence>
<dbReference type="NCBIfam" id="TIGR03891">
    <property type="entry name" value="thiopep_ocin"/>
    <property type="match status" value="1"/>
</dbReference>
<organism evidence="2 3">
    <name type="scientific">Flavobacterium panici</name>
    <dbReference type="NCBI Taxonomy" id="2654843"/>
    <lineage>
        <taxon>Bacteria</taxon>
        <taxon>Pseudomonadati</taxon>
        <taxon>Bacteroidota</taxon>
        <taxon>Flavobacteriia</taxon>
        <taxon>Flavobacteriales</taxon>
        <taxon>Flavobacteriaceae</taxon>
        <taxon>Flavobacterium</taxon>
    </lineage>
</organism>
<dbReference type="Pfam" id="PF14028">
    <property type="entry name" value="Lant_dehydr_C"/>
    <property type="match status" value="1"/>
</dbReference>
<keyword evidence="3" id="KW-1185">Reference proteome</keyword>
<dbReference type="InterPro" id="IPR023809">
    <property type="entry name" value="Thiopep_bacteriocin_synth_dom"/>
</dbReference>
<dbReference type="EMBL" id="CAIJDE010000049">
    <property type="protein sequence ID" value="CAC9975522.1"/>
    <property type="molecule type" value="Genomic_DNA"/>
</dbReference>
<proteinExistence type="predicted"/>
<accession>A0A9N8J5D2</accession>
<gene>
    <name evidence="2" type="ORF">FLAPXU55_03236</name>
</gene>
<dbReference type="RefSeq" id="WP_180859425.1">
    <property type="nucleotide sequence ID" value="NZ_CAIJDE010000049.1"/>
</dbReference>
<protein>
    <recommendedName>
        <fullName evidence="1">Thiopeptide-type bacteriocin biosynthesis domain-containing protein</fullName>
    </recommendedName>
</protein>
<evidence type="ECO:0000259" key="1">
    <source>
        <dbReference type="Pfam" id="PF14028"/>
    </source>
</evidence>
<dbReference type="AlphaFoldDB" id="A0A9N8J5D2"/>
<evidence type="ECO:0000313" key="3">
    <source>
        <dbReference type="Proteomes" id="UP000533639"/>
    </source>
</evidence>
<feature type="domain" description="Thiopeptide-type bacteriocin biosynthesis" evidence="1">
    <location>
        <begin position="15"/>
        <end position="283"/>
    </location>
</feature>
<reference evidence="2 3" key="1">
    <citation type="submission" date="2020-06" db="EMBL/GenBank/DDBJ databases">
        <authorList>
            <person name="Criscuolo A."/>
        </authorList>
    </citation>
    <scope>NUCLEOTIDE SEQUENCE [LARGE SCALE GENOMIC DNA]</scope>
    <source>
        <strain evidence="2">PXU-55</strain>
    </source>
</reference>
<comment type="caution">
    <text evidence="2">The sequence shown here is derived from an EMBL/GenBank/DDBJ whole genome shotgun (WGS) entry which is preliminary data.</text>
</comment>